<feature type="compositionally biased region" description="Low complexity" evidence="1">
    <location>
        <begin position="362"/>
        <end position="374"/>
    </location>
</feature>
<evidence type="ECO:0000256" key="1">
    <source>
        <dbReference type="SAM" id="MobiDB-lite"/>
    </source>
</evidence>
<protein>
    <submittedName>
        <fullName evidence="2">Uncharacterized protein</fullName>
    </submittedName>
</protein>
<reference evidence="2 3" key="1">
    <citation type="submission" date="2024-01" db="EMBL/GenBank/DDBJ databases">
        <authorList>
            <person name="Allen C."/>
            <person name="Tagirdzhanova G."/>
        </authorList>
    </citation>
    <scope>NUCLEOTIDE SEQUENCE [LARGE SCALE GENOMIC DNA]</scope>
</reference>
<name>A0ABP0AXF9_9PEZI</name>
<dbReference type="Proteomes" id="UP001642405">
    <property type="component" value="Unassembled WGS sequence"/>
</dbReference>
<evidence type="ECO:0000313" key="3">
    <source>
        <dbReference type="Proteomes" id="UP001642405"/>
    </source>
</evidence>
<dbReference type="EMBL" id="CAWUHB010000004">
    <property type="protein sequence ID" value="CAK7211962.1"/>
    <property type="molecule type" value="Genomic_DNA"/>
</dbReference>
<accession>A0ABP0AXF9</accession>
<keyword evidence="3" id="KW-1185">Reference proteome</keyword>
<sequence>MDGLLVTLRQALSRLKPLSPPSDSSKAKQNAKNATWPLVDNTTLWSQFNIHCLNQSYGPLLDSPLPPQEVARLPPVDQLASIMAHDSEKGIRADRMIAWTDTVLQPTLAFGKSQLGLHKGVSLSHTVTSPGKTYIARIAGVDRRRQVDHIVALDNHLGQSLVVGLCRSSASWDAAALANSEGSSSTGELFWPLRQLADLCMRAQTRYGYIQTDHALVACCFTKAMTASAEETLKVLFMPVPWNTENGGGGGQHALTTEMALWWLCMLSMADRPRALMPMDQTVPIDAWVSTNLNDGFRFYRSHYYSCLQEPVSVPMPQCHGLGFAGAQSDFGPGIGAPGSVAHSSQQLTVFGADTPPASGGNTNSNMTADATASNSTTDGGALVLFGGQGQAAGNTAGETCGRDL</sequence>
<comment type="caution">
    <text evidence="2">The sequence shown here is derived from an EMBL/GenBank/DDBJ whole genome shotgun (WGS) entry which is preliminary data.</text>
</comment>
<evidence type="ECO:0000313" key="2">
    <source>
        <dbReference type="EMBL" id="CAK7211962.1"/>
    </source>
</evidence>
<organism evidence="2 3">
    <name type="scientific">Sporothrix curviconia</name>
    <dbReference type="NCBI Taxonomy" id="1260050"/>
    <lineage>
        <taxon>Eukaryota</taxon>
        <taxon>Fungi</taxon>
        <taxon>Dikarya</taxon>
        <taxon>Ascomycota</taxon>
        <taxon>Pezizomycotina</taxon>
        <taxon>Sordariomycetes</taxon>
        <taxon>Sordariomycetidae</taxon>
        <taxon>Ophiostomatales</taxon>
        <taxon>Ophiostomataceae</taxon>
        <taxon>Sporothrix</taxon>
    </lineage>
</organism>
<proteinExistence type="predicted"/>
<feature type="region of interest" description="Disordered" evidence="1">
    <location>
        <begin position="355"/>
        <end position="374"/>
    </location>
</feature>
<gene>
    <name evidence="2" type="ORF">SCUCBS95973_001301</name>
</gene>